<evidence type="ECO:0000313" key="1">
    <source>
        <dbReference type="EMBL" id="ERF72617.1"/>
    </source>
</evidence>
<sequence length="268" mass="30208">MSSRVIDWMAPEQMTSKQLYWFVVSRVPSAFAYTSAAGDRHEVEENRLPYDRREYCEVRVRGVVWDHVASWCVQLDTHEAVGEPGMMEFSVDFASGVTVEMNDDKRHQAHPDWVTAFKVLNTSSWPIKQVVCRLKTGVATPEALQDVPFEGVLVPLRSTGDIEVPTLDSIDNVGIGRLAALWQGAGRHQICAYYHLGDFKMDPVLRAQGEEAEGLMLRRLGDAWVNGTEVSETDFAELEGLGMIRSEFMTLLRYAAWRFCRRSGGSDT</sequence>
<dbReference type="OrthoDB" id="4543906at2759"/>
<dbReference type="EMBL" id="KE721068">
    <property type="protein sequence ID" value="ERF72617.1"/>
    <property type="molecule type" value="Genomic_DNA"/>
</dbReference>
<protein>
    <submittedName>
        <fullName evidence="1">Uncharacterized protein</fullName>
    </submittedName>
</protein>
<dbReference type="HOGENOM" id="CLU_1038385_0_0_1"/>
<gene>
    <name evidence="1" type="ORF">EPUS_05671</name>
</gene>
<proteinExistence type="predicted"/>
<name>U1G5L4_ENDPU</name>
<evidence type="ECO:0000313" key="2">
    <source>
        <dbReference type="Proteomes" id="UP000019373"/>
    </source>
</evidence>
<dbReference type="Proteomes" id="UP000019373">
    <property type="component" value="Unassembled WGS sequence"/>
</dbReference>
<keyword evidence="2" id="KW-1185">Reference proteome</keyword>
<dbReference type="AlphaFoldDB" id="U1G5L4"/>
<dbReference type="GeneID" id="19240619"/>
<dbReference type="RefSeq" id="XP_007801694.1">
    <property type="nucleotide sequence ID" value="XM_007803503.1"/>
</dbReference>
<reference evidence="2" key="1">
    <citation type="journal article" date="2014" name="BMC Genomics">
        <title>Genome characteristics reveal the impact of lichenization on lichen-forming fungus Endocarpon pusillum Hedwig (Verrucariales, Ascomycota).</title>
        <authorList>
            <person name="Wang Y.-Y."/>
            <person name="Liu B."/>
            <person name="Zhang X.-Y."/>
            <person name="Zhou Q.-M."/>
            <person name="Zhang T."/>
            <person name="Li H."/>
            <person name="Yu Y.-F."/>
            <person name="Zhang X.-L."/>
            <person name="Hao X.-Y."/>
            <person name="Wang M."/>
            <person name="Wang L."/>
            <person name="Wei J.-C."/>
        </authorList>
    </citation>
    <scope>NUCLEOTIDE SEQUENCE [LARGE SCALE GENOMIC DNA]</scope>
    <source>
        <strain evidence="2">Z07020 / HMAS-L-300199</strain>
    </source>
</reference>
<accession>U1G5L4</accession>
<organism evidence="1 2">
    <name type="scientific">Endocarpon pusillum (strain Z07020 / HMAS-L-300199)</name>
    <name type="common">Lichen-forming fungus</name>
    <dbReference type="NCBI Taxonomy" id="1263415"/>
    <lineage>
        <taxon>Eukaryota</taxon>
        <taxon>Fungi</taxon>
        <taxon>Dikarya</taxon>
        <taxon>Ascomycota</taxon>
        <taxon>Pezizomycotina</taxon>
        <taxon>Eurotiomycetes</taxon>
        <taxon>Chaetothyriomycetidae</taxon>
        <taxon>Verrucariales</taxon>
        <taxon>Verrucariaceae</taxon>
        <taxon>Endocarpon</taxon>
    </lineage>
</organism>